<dbReference type="AlphaFoldDB" id="A0AAV7IVP2"/>
<dbReference type="SUPFAM" id="SSF100895">
    <property type="entry name" value="Kazal-type serine protease inhibitors"/>
    <property type="match status" value="1"/>
</dbReference>
<dbReference type="Gene3D" id="3.30.60.30">
    <property type="match status" value="1"/>
</dbReference>
<name>A0AAV7IVP2_COTGL</name>
<dbReference type="EMBL" id="JAHXZJ010000374">
    <property type="protein sequence ID" value="KAH0560847.1"/>
    <property type="molecule type" value="Genomic_DNA"/>
</dbReference>
<accession>A0AAV7IVP2</accession>
<dbReference type="InterPro" id="IPR036058">
    <property type="entry name" value="Kazal_dom_sf"/>
</dbReference>
<organism evidence="4 5">
    <name type="scientific">Cotesia glomerata</name>
    <name type="common">Lepidopteran parasitic wasp</name>
    <name type="synonym">Apanteles glomeratus</name>
    <dbReference type="NCBI Taxonomy" id="32391"/>
    <lineage>
        <taxon>Eukaryota</taxon>
        <taxon>Metazoa</taxon>
        <taxon>Ecdysozoa</taxon>
        <taxon>Arthropoda</taxon>
        <taxon>Hexapoda</taxon>
        <taxon>Insecta</taxon>
        <taxon>Pterygota</taxon>
        <taxon>Neoptera</taxon>
        <taxon>Endopterygota</taxon>
        <taxon>Hymenoptera</taxon>
        <taxon>Apocrita</taxon>
        <taxon>Ichneumonoidea</taxon>
        <taxon>Braconidae</taxon>
        <taxon>Microgastrinae</taxon>
        <taxon>Cotesia</taxon>
    </lineage>
</organism>
<evidence type="ECO:0000259" key="3">
    <source>
        <dbReference type="PROSITE" id="PS51465"/>
    </source>
</evidence>
<dbReference type="Pfam" id="PF00050">
    <property type="entry name" value="Kazal_1"/>
    <property type="match status" value="1"/>
</dbReference>
<dbReference type="Proteomes" id="UP000826195">
    <property type="component" value="Unassembled WGS sequence"/>
</dbReference>
<dbReference type="GO" id="GO:0004867">
    <property type="term" value="F:serine-type endopeptidase inhibitor activity"/>
    <property type="evidence" value="ECO:0007669"/>
    <property type="project" value="InterPro"/>
</dbReference>
<keyword evidence="5" id="KW-1185">Reference proteome</keyword>
<comment type="caution">
    <text evidence="4">The sequence shown here is derived from an EMBL/GenBank/DDBJ whole genome shotgun (WGS) entry which is preliminary data.</text>
</comment>
<feature type="chain" id="PRO_5043809665" description="Kazal-like domain-containing protein" evidence="2">
    <location>
        <begin position="25"/>
        <end position="135"/>
    </location>
</feature>
<evidence type="ECO:0000313" key="5">
    <source>
        <dbReference type="Proteomes" id="UP000826195"/>
    </source>
</evidence>
<feature type="region of interest" description="Disordered" evidence="1">
    <location>
        <begin position="55"/>
        <end position="75"/>
    </location>
</feature>
<feature type="compositionally biased region" description="Low complexity" evidence="1">
    <location>
        <begin position="61"/>
        <end position="75"/>
    </location>
</feature>
<gene>
    <name evidence="4" type="ORF">KQX54_009190</name>
</gene>
<dbReference type="SMART" id="SM00280">
    <property type="entry name" value="KAZAL"/>
    <property type="match status" value="1"/>
</dbReference>
<protein>
    <recommendedName>
        <fullName evidence="3">Kazal-like domain-containing protein</fullName>
    </recommendedName>
</protein>
<keyword evidence="2" id="KW-0732">Signal</keyword>
<evidence type="ECO:0000256" key="1">
    <source>
        <dbReference type="SAM" id="MobiDB-lite"/>
    </source>
</evidence>
<dbReference type="PANTHER" id="PTHR21179">
    <property type="entry name" value="SERINE-TYPE ENDOPEPTIDASE INHIBITOR"/>
    <property type="match status" value="1"/>
</dbReference>
<evidence type="ECO:0000256" key="2">
    <source>
        <dbReference type="SAM" id="SignalP"/>
    </source>
</evidence>
<feature type="domain" description="Kazal-like" evidence="3">
    <location>
        <begin position="77"/>
        <end position="130"/>
    </location>
</feature>
<feature type="signal peptide" evidence="2">
    <location>
        <begin position="1"/>
        <end position="24"/>
    </location>
</feature>
<dbReference type="InterPro" id="IPR002350">
    <property type="entry name" value="Kazal_dom"/>
</dbReference>
<dbReference type="PANTHER" id="PTHR21179:SF1">
    <property type="entry name" value="KAZ1-TYPE SERINE PROTEASE INHIBITOR-LIKE PROTEIN TYPE EPSILON-RELATED"/>
    <property type="match status" value="1"/>
</dbReference>
<dbReference type="PROSITE" id="PS51465">
    <property type="entry name" value="KAZAL_2"/>
    <property type="match status" value="1"/>
</dbReference>
<proteinExistence type="predicted"/>
<reference evidence="4 5" key="1">
    <citation type="journal article" date="2021" name="J. Hered.">
        <title>A chromosome-level genome assembly of the parasitoid wasp, Cotesia glomerata (Hymenoptera: Braconidae).</title>
        <authorList>
            <person name="Pinto B.J."/>
            <person name="Weis J.J."/>
            <person name="Gamble T."/>
            <person name="Ode P.J."/>
            <person name="Paul R."/>
            <person name="Zaspel J.M."/>
        </authorList>
    </citation>
    <scope>NUCLEOTIDE SEQUENCE [LARGE SCALE GENOMIC DNA]</scope>
    <source>
        <strain evidence="4">CgM1</strain>
    </source>
</reference>
<evidence type="ECO:0000313" key="4">
    <source>
        <dbReference type="EMBL" id="KAH0560847.1"/>
    </source>
</evidence>
<dbReference type="InterPro" id="IPR039932">
    <property type="entry name" value="Spink4-like"/>
</dbReference>
<sequence length="135" mass="14456">MVSCKVNCFFACAIIYAGILMTQARPQIDYEDLYQVDGFIFDGPADRNNPNLIDGINNMRPPMTSTGPSTPTTTTMSPARITCLQNCLATSEFNPVCGSDGLVYSNPGRLGCAKACGKDVRLSYYGTCSTSSARG</sequence>